<keyword evidence="4" id="KW-0862">Zinc</keyword>
<feature type="compositionally biased region" description="Low complexity" evidence="6">
    <location>
        <begin position="366"/>
        <end position="385"/>
    </location>
</feature>
<evidence type="ECO:0000256" key="6">
    <source>
        <dbReference type="SAM" id="MobiDB-lite"/>
    </source>
</evidence>
<evidence type="ECO:0000256" key="2">
    <source>
        <dbReference type="ARBA" id="ARBA00022771"/>
    </source>
</evidence>
<feature type="compositionally biased region" description="Basic and acidic residues" evidence="6">
    <location>
        <begin position="591"/>
        <end position="662"/>
    </location>
</feature>
<proteinExistence type="predicted"/>
<dbReference type="Gene3D" id="3.30.40.10">
    <property type="entry name" value="Zinc/RING finger domain, C3HC4 (zinc finger)"/>
    <property type="match status" value="1"/>
</dbReference>
<feature type="domain" description="RING-type" evidence="7">
    <location>
        <begin position="112"/>
        <end position="165"/>
    </location>
</feature>
<feature type="compositionally biased region" description="Low complexity" evidence="6">
    <location>
        <begin position="322"/>
        <end position="350"/>
    </location>
</feature>
<evidence type="ECO:0000256" key="4">
    <source>
        <dbReference type="ARBA" id="ARBA00022833"/>
    </source>
</evidence>
<dbReference type="InterPro" id="IPR001841">
    <property type="entry name" value="Znf_RING"/>
</dbReference>
<gene>
    <name evidence="9" type="ORF">PgNI_00771</name>
</gene>
<feature type="compositionally biased region" description="Low complexity" evidence="6">
    <location>
        <begin position="68"/>
        <end position="80"/>
    </location>
</feature>
<dbReference type="AlphaFoldDB" id="A0A6P8BJQ6"/>
<reference evidence="9" key="3">
    <citation type="submission" date="2025-08" db="UniProtKB">
        <authorList>
            <consortium name="RefSeq"/>
        </authorList>
    </citation>
    <scope>IDENTIFICATION</scope>
    <source>
        <strain evidence="9">NI907</strain>
    </source>
</reference>
<evidence type="ECO:0000259" key="7">
    <source>
        <dbReference type="PROSITE" id="PS50089"/>
    </source>
</evidence>
<dbReference type="Pfam" id="PF01485">
    <property type="entry name" value="IBR"/>
    <property type="match status" value="1"/>
</dbReference>
<organism evidence="8 9">
    <name type="scientific">Pyricularia grisea</name>
    <name type="common">Crabgrass-specific blast fungus</name>
    <name type="synonym">Magnaporthe grisea</name>
    <dbReference type="NCBI Taxonomy" id="148305"/>
    <lineage>
        <taxon>Eukaryota</taxon>
        <taxon>Fungi</taxon>
        <taxon>Dikarya</taxon>
        <taxon>Ascomycota</taxon>
        <taxon>Pezizomycotina</taxon>
        <taxon>Sordariomycetes</taxon>
        <taxon>Sordariomycetidae</taxon>
        <taxon>Magnaporthales</taxon>
        <taxon>Pyriculariaceae</taxon>
        <taxon>Pyricularia</taxon>
    </lineage>
</organism>
<feature type="region of interest" description="Disordered" evidence="6">
    <location>
        <begin position="254"/>
        <end position="407"/>
    </location>
</feature>
<keyword evidence="8" id="KW-1185">Reference proteome</keyword>
<feature type="region of interest" description="Disordered" evidence="6">
    <location>
        <begin position="1"/>
        <end position="104"/>
    </location>
</feature>
<keyword evidence="1" id="KW-0479">Metal-binding</keyword>
<dbReference type="PROSITE" id="PS50089">
    <property type="entry name" value="ZF_RING_2"/>
    <property type="match status" value="1"/>
</dbReference>
<feature type="compositionally biased region" description="Basic and acidic residues" evidence="6">
    <location>
        <begin position="680"/>
        <end position="696"/>
    </location>
</feature>
<evidence type="ECO:0000313" key="8">
    <source>
        <dbReference type="Proteomes" id="UP000515153"/>
    </source>
</evidence>
<name>A0A6P8BJQ6_PYRGI</name>
<sequence>MSGNEDGDFKPTWSFAGLGAATAASTTSRRSSRKPTGARGGRSSPTPSVAPSQRTMAPKATNRISQPSSTAALSSASASTHRPRTQPREDDDDKTITSRRRPADRVGSTRECAVCTEELADSEFPTKHITSACNHAINTCKTCLKTSIRSDMNNKFWNRISCPECGASLIQEDVERHAEPATVEKYRKLKENADRQASPNFRWCAAGCGAGQEHTGGPNQPMMICQGCNARSCFNHECRWHEGFTCRQWDKVTEPDDDESVASTRKPPTLARSEASPRRGLSSAASEVSSRQSVPVAASKASKRCDKSSVISVSPSLAASTASSQRPPSVASSRASVRSATSALTRSTVSGTSNLSRATSPTASQSSSRTIRPAPSSAASSVSHLHVSRRAQSSSRTSMQGDVSDRQLSERRLISIREEEEATNIKFSMELARRLQLDEDRATAKFYEGESLKAARQLAAEFAAEEVASREQLSLGLARRMQEEWAAMDEEEREKSSASMARRLQEAENASLVNTDFMIAQRLHQEEEARARSGGEQWDPELRGGGVSLSRPRSPKSRRRSRGHGRDHEYRHRSSHSDRHHERLHHHRRPSLADDDRRYREREDVHETRRTYEEQKQKEERERGSRKEEQLAAQRRQDKEKEEREEAARKQEALMEQKRRELATAAAKQVREQQAAAAELKSRREAARAERARMAAERGIPQSAAGAGQTFVQGDAIQEAKMRRKQERASEAAIKLLSKPCPECKFDTFKAEGW</sequence>
<feature type="compositionally biased region" description="Basic and acidic residues" evidence="6">
    <location>
        <begin position="564"/>
        <end position="581"/>
    </location>
</feature>
<dbReference type="SUPFAM" id="SSF57850">
    <property type="entry name" value="RING/U-box"/>
    <property type="match status" value="2"/>
</dbReference>
<dbReference type="Proteomes" id="UP000515153">
    <property type="component" value="Unplaced"/>
</dbReference>
<dbReference type="GO" id="GO:0008270">
    <property type="term" value="F:zinc ion binding"/>
    <property type="evidence" value="ECO:0007669"/>
    <property type="project" value="UniProtKB-KW"/>
</dbReference>
<feature type="compositionally biased region" description="Polar residues" evidence="6">
    <location>
        <begin position="351"/>
        <end position="365"/>
    </location>
</feature>
<protein>
    <recommendedName>
        <fullName evidence="7">RING-type domain-containing protein</fullName>
    </recommendedName>
</protein>
<dbReference type="GeneID" id="41955762"/>
<evidence type="ECO:0000256" key="1">
    <source>
        <dbReference type="ARBA" id="ARBA00022723"/>
    </source>
</evidence>
<dbReference type="SMART" id="SM00647">
    <property type="entry name" value="IBR"/>
    <property type="match status" value="1"/>
</dbReference>
<keyword evidence="2 5" id="KW-0863">Zinc-finger</keyword>
<feature type="compositionally biased region" description="Low complexity" evidence="6">
    <location>
        <begin position="20"/>
        <end position="29"/>
    </location>
</feature>
<feature type="compositionally biased region" description="Basic residues" evidence="6">
    <location>
        <begin position="553"/>
        <end position="563"/>
    </location>
</feature>
<accession>A0A6P8BJQ6</accession>
<dbReference type="KEGG" id="pgri:PgNI_00771"/>
<keyword evidence="3" id="KW-0833">Ubl conjugation pathway</keyword>
<feature type="compositionally biased region" description="Polar residues" evidence="6">
    <location>
        <begin position="309"/>
        <end position="321"/>
    </location>
</feature>
<evidence type="ECO:0000256" key="3">
    <source>
        <dbReference type="ARBA" id="ARBA00022786"/>
    </source>
</evidence>
<feature type="compositionally biased region" description="Low complexity" evidence="6">
    <location>
        <begin position="282"/>
        <end position="294"/>
    </location>
</feature>
<feature type="compositionally biased region" description="Polar residues" evidence="6">
    <location>
        <begin position="392"/>
        <end position="401"/>
    </location>
</feature>
<evidence type="ECO:0000313" key="9">
    <source>
        <dbReference type="RefSeq" id="XP_030987234.1"/>
    </source>
</evidence>
<dbReference type="CDD" id="cd20335">
    <property type="entry name" value="BRcat_RBR"/>
    <property type="match status" value="1"/>
</dbReference>
<dbReference type="RefSeq" id="XP_030987234.1">
    <property type="nucleotide sequence ID" value="XM_031120848.1"/>
</dbReference>
<reference evidence="9" key="1">
    <citation type="journal article" date="2019" name="Mol. Biol. Evol.">
        <title>Blast fungal genomes show frequent chromosomal changes, gene gains and losses, and effector gene turnover.</title>
        <authorList>
            <person name="Gomez Luciano L.B."/>
            <person name="Jason Tsai I."/>
            <person name="Chuma I."/>
            <person name="Tosa Y."/>
            <person name="Chen Y.H."/>
            <person name="Li J.Y."/>
            <person name="Li M.Y."/>
            <person name="Jade Lu M.Y."/>
            <person name="Nakayashiki H."/>
            <person name="Li W.H."/>
        </authorList>
    </citation>
    <scope>NUCLEOTIDE SEQUENCE</scope>
    <source>
        <strain evidence="9">NI907</strain>
    </source>
</reference>
<feature type="compositionally biased region" description="Polar residues" evidence="6">
    <location>
        <begin position="43"/>
        <end position="55"/>
    </location>
</feature>
<dbReference type="InterPro" id="IPR013083">
    <property type="entry name" value="Znf_RING/FYVE/PHD"/>
</dbReference>
<dbReference type="InterPro" id="IPR002867">
    <property type="entry name" value="IBR_dom"/>
</dbReference>
<reference evidence="9" key="2">
    <citation type="submission" date="2019-10" db="EMBL/GenBank/DDBJ databases">
        <authorList>
            <consortium name="NCBI Genome Project"/>
        </authorList>
    </citation>
    <scope>NUCLEOTIDE SEQUENCE</scope>
    <source>
        <strain evidence="9">NI907</strain>
    </source>
</reference>
<feature type="region of interest" description="Disordered" evidence="6">
    <location>
        <begin position="526"/>
        <end position="712"/>
    </location>
</feature>
<evidence type="ECO:0000256" key="5">
    <source>
        <dbReference type="PROSITE-ProRule" id="PRU00175"/>
    </source>
</evidence>